<evidence type="ECO:0000256" key="5">
    <source>
        <dbReference type="ARBA" id="ARBA00011437"/>
    </source>
</evidence>
<evidence type="ECO:0000256" key="10">
    <source>
        <dbReference type="ARBA" id="ARBA00022692"/>
    </source>
</evidence>
<comment type="subunit">
    <text evidence="5 15">Tightly associated with the cellulose synthase catalytic subunit.</text>
</comment>
<feature type="signal peptide" evidence="15">
    <location>
        <begin position="1"/>
        <end position="29"/>
    </location>
</feature>
<evidence type="ECO:0000256" key="7">
    <source>
        <dbReference type="ARBA" id="ARBA00022475"/>
    </source>
</evidence>
<dbReference type="PRINTS" id="PR01440">
    <property type="entry name" value="CELLSNTHASEB"/>
</dbReference>
<comment type="subcellular location">
    <subcellularLocation>
        <location evidence="2">Cell inner membrane</location>
        <topology evidence="2">Single-pass membrane protein</topology>
    </subcellularLocation>
</comment>
<dbReference type="Gene3D" id="2.60.120.260">
    <property type="entry name" value="Galactose-binding domain-like"/>
    <property type="match status" value="2"/>
</dbReference>
<dbReference type="Proteomes" id="UP001369082">
    <property type="component" value="Unassembled WGS sequence"/>
</dbReference>
<evidence type="ECO:0000256" key="2">
    <source>
        <dbReference type="ARBA" id="ARBA00004377"/>
    </source>
</evidence>
<keyword evidence="17" id="KW-1185">Reference proteome</keyword>
<reference evidence="16 17" key="1">
    <citation type="submission" date="2024-02" db="EMBL/GenBank/DDBJ databases">
        <title>Bacteria isolated from the canopy kelp, Nereocystis luetkeana.</title>
        <authorList>
            <person name="Pfister C.A."/>
            <person name="Younker I.T."/>
            <person name="Light S.H."/>
        </authorList>
    </citation>
    <scope>NUCLEOTIDE SEQUENCE [LARGE SCALE GENOMIC DNA]</scope>
    <source>
        <strain evidence="16 17">TI.1.05</strain>
    </source>
</reference>
<dbReference type="EMBL" id="JBAKAZ010000010">
    <property type="protein sequence ID" value="MEL0628825.1"/>
    <property type="molecule type" value="Genomic_DNA"/>
</dbReference>
<evidence type="ECO:0000256" key="13">
    <source>
        <dbReference type="ARBA" id="ARBA00023136"/>
    </source>
</evidence>
<organism evidence="16 17">
    <name type="scientific">Psychromonas aquatilis</name>
    <dbReference type="NCBI Taxonomy" id="2005072"/>
    <lineage>
        <taxon>Bacteria</taxon>
        <taxon>Pseudomonadati</taxon>
        <taxon>Pseudomonadota</taxon>
        <taxon>Gammaproteobacteria</taxon>
        <taxon>Alteromonadales</taxon>
        <taxon>Psychromonadaceae</taxon>
        <taxon>Psychromonas</taxon>
    </lineage>
</organism>
<evidence type="ECO:0000256" key="14">
    <source>
        <dbReference type="ARBA" id="ARBA00033444"/>
    </source>
</evidence>
<comment type="function">
    <text evidence="1 15">Binds the cellulose synthase activator, bis-(3'-5') cyclic diguanylic acid (c-di-GMP).</text>
</comment>
<keyword evidence="7 15" id="KW-1003">Cell membrane</keyword>
<comment type="caution">
    <text evidence="16">The sequence shown here is derived from an EMBL/GenBank/DDBJ whole genome shotgun (WGS) entry which is preliminary data.</text>
</comment>
<feature type="transmembrane region" description="Helical" evidence="15">
    <location>
        <begin position="749"/>
        <end position="769"/>
    </location>
</feature>
<sequence length="784" mass="86675">MRINDKIKVLAYAVSLAFGSPLLATNALAVETNAEVATATTSALTTNTRSTLDSGSTSPRKVSPNVQERILNFNDLGYSGSILMQGSESQVYVGFGSRLDEITSKATLSLDFIPSPALLSVVSHMKVYFNNELMSVISIADGTQGKKVQASIPLDPRLFSNYNQLRFEMIGDIDQLCRDPNHASIWAEISQNSHIALQVQKTQIANDLSLLPAPFFDQRDMTSLVLPMVIGDNADIDEIKALGIASSYFGSLAEWRKTSFPVLQDEAPDDHAIVFVTNDNKPEFLKDYPDVDGPYLQMISHPSKPYVKLLVVSGRDNKDLIKAVKGLAFGQHLLTGPIAKVTRIQQIKPRKPYDAPNWVNTERPVTLAEMVKDQNRLQIEGQTPPPVTVDFQLPPDLFTWQSNGIPFELAYRYSPQNDNSGSRMSLSINNQFIKAFPLTSEGESQHADRLRIPLLDDASLSDKGEVHIPAFKVGSRNNLKFEFGFSSPTSGGALKDGALTCQSIQPSKQYAAIDANSYVDFSGFAHYIQMPNMRSFANSGFPFTRMADLSDTVIVLPEQPTQGEIETFANMMGRFAANTGYPAVNIELTNKWSEKALQDKDILTIGIEQNLKEVSENYSPNMLLNDELRLSQLPSKNENQQGKNWVSPATSEPQPADLVEISAKGNFAAITSYQSPFSPQRTVVNILANSAPALNLVNEALNDTSKVDSMFGSVITIRDNSIASFNVGEHYYVGHLPVWQLVMYHFSQYPILMSFAALLLVILVTLALWRVLRRIARSRIEDTE</sequence>
<dbReference type="InterPro" id="IPR018513">
    <property type="entry name" value="Cell_synthase_bac"/>
</dbReference>
<dbReference type="InterPro" id="IPR003920">
    <property type="entry name" value="Cell_synth_B"/>
</dbReference>
<evidence type="ECO:0000256" key="4">
    <source>
        <dbReference type="ARBA" id="ARBA00010714"/>
    </source>
</evidence>
<keyword evidence="12 15" id="KW-1133">Transmembrane helix</keyword>
<gene>
    <name evidence="16" type="primary">bcsB</name>
    <name evidence="16" type="ORF">V6256_04305</name>
</gene>
<keyword evidence="10 15" id="KW-0812">Transmembrane</keyword>
<protein>
    <recommendedName>
        <fullName evidence="6 15">Cyclic di-GMP-binding protein</fullName>
    </recommendedName>
    <alternativeName>
        <fullName evidence="14 15">Cellulose synthase regulatory subunit</fullName>
    </alternativeName>
</protein>
<evidence type="ECO:0000256" key="11">
    <source>
        <dbReference type="ARBA" id="ARBA00022916"/>
    </source>
</evidence>
<evidence type="ECO:0000313" key="16">
    <source>
        <dbReference type="EMBL" id="MEL0628825.1"/>
    </source>
</evidence>
<comment type="similarity">
    <text evidence="4 15">Belongs to the AcsB/BcsB family.</text>
</comment>
<evidence type="ECO:0000256" key="6">
    <source>
        <dbReference type="ARBA" id="ARBA00021844"/>
    </source>
</evidence>
<evidence type="ECO:0000256" key="3">
    <source>
        <dbReference type="ARBA" id="ARBA00005186"/>
    </source>
</evidence>
<evidence type="ECO:0000256" key="15">
    <source>
        <dbReference type="RuleBase" id="RU365021"/>
    </source>
</evidence>
<comment type="pathway">
    <text evidence="3 15">Glycan metabolism; bacterial cellulose biosynthesis.</text>
</comment>
<evidence type="ECO:0000313" key="17">
    <source>
        <dbReference type="Proteomes" id="UP001369082"/>
    </source>
</evidence>
<accession>A0ABU9GND4</accession>
<keyword evidence="9 15" id="KW-0973">c-di-GMP</keyword>
<dbReference type="Pfam" id="PF03170">
    <property type="entry name" value="BcsB"/>
    <property type="match status" value="1"/>
</dbReference>
<keyword evidence="11 15" id="KW-0135">Cellulose biosynthesis</keyword>
<name>A0ABU9GND4_9GAMM</name>
<evidence type="ECO:0000256" key="1">
    <source>
        <dbReference type="ARBA" id="ARBA00002057"/>
    </source>
</evidence>
<proteinExistence type="inferred from homology"/>
<dbReference type="NCBIfam" id="NF008323">
    <property type="entry name" value="PRK11114.1-1"/>
    <property type="match status" value="1"/>
</dbReference>
<keyword evidence="8 15" id="KW-0997">Cell inner membrane</keyword>
<evidence type="ECO:0000256" key="12">
    <source>
        <dbReference type="ARBA" id="ARBA00022989"/>
    </source>
</evidence>
<dbReference type="PANTHER" id="PTHR39083:SF1">
    <property type="entry name" value="CYCLIC DI-GMP-BINDING PROTEIN"/>
    <property type="match status" value="1"/>
</dbReference>
<evidence type="ECO:0000256" key="8">
    <source>
        <dbReference type="ARBA" id="ARBA00022519"/>
    </source>
</evidence>
<dbReference type="RefSeq" id="WP_341596834.1">
    <property type="nucleotide sequence ID" value="NZ_JBAKAZ010000010.1"/>
</dbReference>
<evidence type="ECO:0000256" key="9">
    <source>
        <dbReference type="ARBA" id="ARBA00022636"/>
    </source>
</evidence>
<keyword evidence="15" id="KW-0732">Signal</keyword>
<dbReference type="NCBIfam" id="NF008325">
    <property type="entry name" value="PRK11114.1-3"/>
    <property type="match status" value="1"/>
</dbReference>
<feature type="chain" id="PRO_5045013940" description="Cyclic di-GMP-binding protein" evidence="15">
    <location>
        <begin position="30"/>
        <end position="784"/>
    </location>
</feature>
<keyword evidence="13 15" id="KW-0472">Membrane</keyword>
<dbReference type="PANTHER" id="PTHR39083">
    <property type="entry name" value="CYCLIC DI-GMP-BINDING PROTEIN"/>
    <property type="match status" value="1"/>
</dbReference>